<feature type="compositionally biased region" description="Acidic residues" evidence="1">
    <location>
        <begin position="70"/>
        <end position="110"/>
    </location>
</feature>
<dbReference type="AlphaFoldDB" id="A0A6A5JWP5"/>
<protein>
    <submittedName>
        <fullName evidence="2">Uncharacterized protein</fullName>
    </submittedName>
</protein>
<dbReference type="EMBL" id="ML975469">
    <property type="protein sequence ID" value="KAF1829078.1"/>
    <property type="molecule type" value="Genomic_DNA"/>
</dbReference>
<feature type="compositionally biased region" description="Basic and acidic residues" evidence="1">
    <location>
        <begin position="111"/>
        <end position="121"/>
    </location>
</feature>
<keyword evidence="3" id="KW-1185">Reference proteome</keyword>
<accession>A0A6A5JWP5</accession>
<organism evidence="2 3">
    <name type="scientific">Decorospora gaudefroyi</name>
    <dbReference type="NCBI Taxonomy" id="184978"/>
    <lineage>
        <taxon>Eukaryota</taxon>
        <taxon>Fungi</taxon>
        <taxon>Dikarya</taxon>
        <taxon>Ascomycota</taxon>
        <taxon>Pezizomycotina</taxon>
        <taxon>Dothideomycetes</taxon>
        <taxon>Pleosporomycetidae</taxon>
        <taxon>Pleosporales</taxon>
        <taxon>Pleosporineae</taxon>
        <taxon>Pleosporaceae</taxon>
        <taxon>Decorospora</taxon>
    </lineage>
</organism>
<evidence type="ECO:0000313" key="3">
    <source>
        <dbReference type="Proteomes" id="UP000800040"/>
    </source>
</evidence>
<evidence type="ECO:0000313" key="2">
    <source>
        <dbReference type="EMBL" id="KAF1829078.1"/>
    </source>
</evidence>
<name>A0A6A5JWP5_9PLEO</name>
<reference evidence="2" key="1">
    <citation type="submission" date="2020-01" db="EMBL/GenBank/DDBJ databases">
        <authorList>
            <consortium name="DOE Joint Genome Institute"/>
            <person name="Haridas S."/>
            <person name="Albert R."/>
            <person name="Binder M."/>
            <person name="Bloem J."/>
            <person name="Labutti K."/>
            <person name="Salamov A."/>
            <person name="Andreopoulos B."/>
            <person name="Baker S.E."/>
            <person name="Barry K."/>
            <person name="Bills G."/>
            <person name="Bluhm B.H."/>
            <person name="Cannon C."/>
            <person name="Castanera R."/>
            <person name="Culley D.E."/>
            <person name="Daum C."/>
            <person name="Ezra D."/>
            <person name="Gonzalez J.B."/>
            <person name="Henrissat B."/>
            <person name="Kuo A."/>
            <person name="Liang C."/>
            <person name="Lipzen A."/>
            <person name="Lutzoni F."/>
            <person name="Magnuson J."/>
            <person name="Mondo S."/>
            <person name="Nolan M."/>
            <person name="Ohm R."/>
            <person name="Pangilinan J."/>
            <person name="Park H.-J."/>
            <person name="Ramirez L."/>
            <person name="Alfaro M."/>
            <person name="Sun H."/>
            <person name="Tritt A."/>
            <person name="Yoshinaga Y."/>
            <person name="Zwiers L.-H."/>
            <person name="Turgeon B.G."/>
            <person name="Goodwin S.B."/>
            <person name="Spatafora J.W."/>
            <person name="Crous P.W."/>
            <person name="Grigoriev I.V."/>
        </authorList>
    </citation>
    <scope>NUCLEOTIDE SEQUENCE</scope>
    <source>
        <strain evidence="2">P77</strain>
    </source>
</reference>
<gene>
    <name evidence="2" type="ORF">BDW02DRAFT_602869</name>
</gene>
<proteinExistence type="predicted"/>
<feature type="region of interest" description="Disordered" evidence="1">
    <location>
        <begin position="62"/>
        <end position="121"/>
    </location>
</feature>
<dbReference type="Proteomes" id="UP000800040">
    <property type="component" value="Unassembled WGS sequence"/>
</dbReference>
<evidence type="ECO:0000256" key="1">
    <source>
        <dbReference type="SAM" id="MobiDB-lite"/>
    </source>
</evidence>
<sequence>MHSFAGWDIRIKVGTHEVKPDHNNENFHSVIQQAITERELHGIDPHLPGFILTRIPPEARKEEIAVPENVGDEGFSDDGNWEENEDGELGIEKYEEDEDEEQSEGEEEDVRSETDASKEGA</sequence>